<dbReference type="PROSITE" id="PS50157">
    <property type="entry name" value="ZINC_FINGER_C2H2_2"/>
    <property type="match status" value="7"/>
</dbReference>
<dbReference type="GO" id="GO:0005634">
    <property type="term" value="C:nucleus"/>
    <property type="evidence" value="ECO:0000318"/>
    <property type="project" value="GO_Central"/>
</dbReference>
<dbReference type="Gene3D" id="6.10.140.140">
    <property type="match status" value="1"/>
</dbReference>
<dbReference type="InterPro" id="IPR050758">
    <property type="entry name" value="Znf_C2H2-type"/>
</dbReference>
<feature type="domain" description="C2H2-type" evidence="6">
    <location>
        <begin position="248"/>
        <end position="275"/>
    </location>
</feature>
<dbReference type="Ensembl" id="ENSMODT00000043596.2">
    <property type="protein sequence ID" value="ENSMODP00000040489.2"/>
    <property type="gene ID" value="ENSMODG00000028645.2"/>
</dbReference>
<name>K7E3Y7_MONDO</name>
<feature type="domain" description="C2H2-type" evidence="6">
    <location>
        <begin position="304"/>
        <end position="331"/>
    </location>
</feature>
<dbReference type="FunFam" id="3.30.160.60:FF:001402">
    <property type="entry name" value="Zinc finger protein 473"/>
    <property type="match status" value="1"/>
</dbReference>
<reference evidence="8 9" key="1">
    <citation type="journal article" date="2007" name="Nature">
        <title>Genome of the marsupial Monodelphis domestica reveals innovation in non-coding sequences.</title>
        <authorList>
            <person name="Mikkelsen T.S."/>
            <person name="Wakefield M.J."/>
            <person name="Aken B."/>
            <person name="Amemiya C.T."/>
            <person name="Chang J.L."/>
            <person name="Duke S."/>
            <person name="Garber M."/>
            <person name="Gentles A.J."/>
            <person name="Goodstadt L."/>
            <person name="Heger A."/>
            <person name="Jurka J."/>
            <person name="Kamal M."/>
            <person name="Mauceli E."/>
            <person name="Searle S.M."/>
            <person name="Sharpe T."/>
            <person name="Baker M.L."/>
            <person name="Batzer M.A."/>
            <person name="Benos P.V."/>
            <person name="Belov K."/>
            <person name="Clamp M."/>
            <person name="Cook A."/>
            <person name="Cuff J."/>
            <person name="Das R."/>
            <person name="Davidow L."/>
            <person name="Deakin J.E."/>
            <person name="Fazzari M.J."/>
            <person name="Glass J.L."/>
            <person name="Grabherr M."/>
            <person name="Greally J.M."/>
            <person name="Gu W."/>
            <person name="Hore T.A."/>
            <person name="Huttley G.A."/>
            <person name="Kleber M."/>
            <person name="Jirtle R.L."/>
            <person name="Koina E."/>
            <person name="Lee J.T."/>
            <person name="Mahony S."/>
            <person name="Marra M.A."/>
            <person name="Miller R.D."/>
            <person name="Nicholls R.D."/>
            <person name="Oda M."/>
            <person name="Papenfuss A.T."/>
            <person name="Parra Z.E."/>
            <person name="Pollock D.D."/>
            <person name="Ray D.A."/>
            <person name="Schein J.E."/>
            <person name="Speed T.P."/>
            <person name="Thompson K."/>
            <person name="VandeBerg J.L."/>
            <person name="Wade C.M."/>
            <person name="Walker J.A."/>
            <person name="Waters P.D."/>
            <person name="Webber C."/>
            <person name="Weidman J.R."/>
            <person name="Xie X."/>
            <person name="Zody M.C."/>
            <person name="Baldwin J."/>
            <person name="Abdouelleil A."/>
            <person name="Abdulkadir J."/>
            <person name="Abebe A."/>
            <person name="Abera B."/>
            <person name="Abreu J."/>
            <person name="Acer S.C."/>
            <person name="Aftuck L."/>
            <person name="Alexander A."/>
            <person name="An P."/>
            <person name="Anderson E."/>
            <person name="Anderson S."/>
            <person name="Arachi H."/>
            <person name="Azer M."/>
            <person name="Bachantsang P."/>
            <person name="Barry A."/>
            <person name="Bayul T."/>
            <person name="Berlin A."/>
            <person name="Bessette D."/>
            <person name="Bloom T."/>
            <person name="Bloom T."/>
            <person name="Boguslavskiy L."/>
            <person name="Bonnet C."/>
            <person name="Boukhgalter B."/>
            <person name="Bourzgui I."/>
            <person name="Brown A."/>
            <person name="Cahill P."/>
            <person name="Channer S."/>
            <person name="Cheshatsang Y."/>
            <person name="Chuda L."/>
            <person name="Citroen M."/>
            <person name="Collymore A."/>
            <person name="Cooke P."/>
            <person name="Costello M."/>
            <person name="D'Aco K."/>
            <person name="Daza R."/>
            <person name="De Haan G."/>
            <person name="DeGray S."/>
            <person name="DeMaso C."/>
            <person name="Dhargay N."/>
            <person name="Dooley K."/>
            <person name="Dooley E."/>
            <person name="Doricent M."/>
            <person name="Dorje P."/>
            <person name="Dorjee K."/>
            <person name="Dupes A."/>
            <person name="Elong R."/>
            <person name="Falk J."/>
            <person name="Farina A."/>
            <person name="Faro S."/>
            <person name="Ferguson D."/>
            <person name="Fisher S."/>
            <person name="Foley C.D."/>
            <person name="Franke A."/>
            <person name="Friedrich D."/>
            <person name="Gadbois L."/>
            <person name="Gearin G."/>
            <person name="Gearin C.R."/>
            <person name="Giannoukos G."/>
            <person name="Goode T."/>
            <person name="Graham J."/>
            <person name="Grandbois E."/>
            <person name="Grewal S."/>
            <person name="Gyaltsen K."/>
            <person name="Hafez N."/>
            <person name="Hagos B."/>
            <person name="Hall J."/>
            <person name="Henson C."/>
            <person name="Hollinger A."/>
            <person name="Honan T."/>
            <person name="Huard M.D."/>
            <person name="Hughes L."/>
            <person name="Hurhula B."/>
            <person name="Husby M.E."/>
            <person name="Kamat A."/>
            <person name="Kanga B."/>
            <person name="Kashin S."/>
            <person name="Khazanovich D."/>
            <person name="Kisner P."/>
            <person name="Lance K."/>
            <person name="Lara M."/>
            <person name="Lee W."/>
            <person name="Lennon N."/>
            <person name="Letendre F."/>
            <person name="LeVine R."/>
            <person name="Lipovsky A."/>
            <person name="Liu X."/>
            <person name="Liu J."/>
            <person name="Liu S."/>
            <person name="Lokyitsang T."/>
            <person name="Lokyitsang Y."/>
            <person name="Lubonja R."/>
            <person name="Lui A."/>
            <person name="MacDonald P."/>
            <person name="Magnisalis V."/>
            <person name="Maru K."/>
            <person name="Matthews C."/>
            <person name="McCusker W."/>
            <person name="McDonough S."/>
            <person name="Mehta T."/>
            <person name="Meldrim J."/>
            <person name="Meneus L."/>
            <person name="Mihai O."/>
            <person name="Mihalev A."/>
            <person name="Mihova T."/>
            <person name="Mittelman R."/>
            <person name="Mlenga V."/>
            <person name="Montmayeur A."/>
            <person name="Mulrain L."/>
            <person name="Navidi A."/>
            <person name="Naylor J."/>
            <person name="Negash T."/>
            <person name="Nguyen T."/>
            <person name="Nguyen N."/>
            <person name="Nicol R."/>
            <person name="Norbu C."/>
            <person name="Norbu N."/>
            <person name="Novod N."/>
            <person name="O'Neill B."/>
            <person name="Osman S."/>
            <person name="Markiewicz E."/>
            <person name="Oyono O.L."/>
            <person name="Patti C."/>
            <person name="Phunkhang P."/>
            <person name="Pierre F."/>
            <person name="Priest M."/>
            <person name="Raghuraman S."/>
            <person name="Rege F."/>
            <person name="Reyes R."/>
            <person name="Rise C."/>
            <person name="Rogov P."/>
            <person name="Ross K."/>
            <person name="Ryan E."/>
            <person name="Settipalli S."/>
            <person name="Shea T."/>
            <person name="Sherpa N."/>
            <person name="Shi L."/>
            <person name="Shih D."/>
            <person name="Sparrow T."/>
            <person name="Spaulding J."/>
            <person name="Stalker J."/>
            <person name="Stange-Thomann N."/>
            <person name="Stavropoulos S."/>
            <person name="Stone C."/>
            <person name="Strader C."/>
            <person name="Tesfaye S."/>
            <person name="Thomson T."/>
            <person name="Thoulutsang Y."/>
            <person name="Thoulutsang D."/>
            <person name="Topham K."/>
            <person name="Topping I."/>
            <person name="Tsamla T."/>
            <person name="Vassiliev H."/>
            <person name="Vo A."/>
            <person name="Wangchuk T."/>
            <person name="Wangdi T."/>
            <person name="Weiand M."/>
            <person name="Wilkinson J."/>
            <person name="Wilson A."/>
            <person name="Yadav S."/>
            <person name="Young G."/>
            <person name="Yu Q."/>
            <person name="Zembek L."/>
            <person name="Zhong D."/>
            <person name="Zimmer A."/>
            <person name="Zwirko Z."/>
            <person name="Jaffe D.B."/>
            <person name="Alvarez P."/>
            <person name="Brockman W."/>
            <person name="Butler J."/>
            <person name="Chin C."/>
            <person name="Gnerre S."/>
            <person name="MacCallum I."/>
            <person name="Graves J.A."/>
            <person name="Ponting C.P."/>
            <person name="Breen M."/>
            <person name="Samollow P.B."/>
            <person name="Lander E.S."/>
            <person name="Lindblad-Toh K."/>
        </authorList>
    </citation>
    <scope>NUCLEOTIDE SEQUENCE [LARGE SCALE GENOMIC DNA]</scope>
</reference>
<evidence type="ECO:0000313" key="8">
    <source>
        <dbReference type="Ensembl" id="ENSMODP00000040489.2"/>
    </source>
</evidence>
<dbReference type="InParanoid" id="K7E3Y7"/>
<protein>
    <submittedName>
        <fullName evidence="8">Uncharacterized protein</fullName>
    </submittedName>
</protein>
<dbReference type="CDD" id="cd07765">
    <property type="entry name" value="KRAB_A-box"/>
    <property type="match status" value="1"/>
</dbReference>
<feature type="domain" description="KRAB" evidence="7">
    <location>
        <begin position="14"/>
        <end position="85"/>
    </location>
</feature>
<dbReference type="InterPro" id="IPR036236">
    <property type="entry name" value="Znf_C2H2_sf"/>
</dbReference>
<dbReference type="FunFam" id="3.30.160.60:FF:003486">
    <property type="entry name" value="Uncharacterized protein"/>
    <property type="match status" value="1"/>
</dbReference>
<dbReference type="HOGENOM" id="CLU_002678_0_2_1"/>
<dbReference type="OMA" id="KEMSTKP"/>
<dbReference type="GO" id="GO:0000981">
    <property type="term" value="F:DNA-binding transcription factor activity, RNA polymerase II-specific"/>
    <property type="evidence" value="ECO:0000318"/>
    <property type="project" value="GO_Central"/>
</dbReference>
<dbReference type="FunFam" id="3.30.160.60:FF:002343">
    <property type="entry name" value="Zinc finger protein 33A"/>
    <property type="match status" value="1"/>
</dbReference>
<feature type="domain" description="C2H2-type" evidence="6">
    <location>
        <begin position="226"/>
        <end position="247"/>
    </location>
</feature>
<dbReference type="GO" id="GO:0006357">
    <property type="term" value="P:regulation of transcription by RNA polymerase II"/>
    <property type="evidence" value="ECO:0000318"/>
    <property type="project" value="GO_Central"/>
</dbReference>
<dbReference type="Pfam" id="PF00096">
    <property type="entry name" value="zf-C2H2"/>
    <property type="match status" value="6"/>
</dbReference>
<dbReference type="FunFam" id="3.30.160.60:FF:002519">
    <property type="entry name" value="zinc finger protein 252-like"/>
    <property type="match status" value="1"/>
</dbReference>
<dbReference type="GO" id="GO:0000978">
    <property type="term" value="F:RNA polymerase II cis-regulatory region sequence-specific DNA binding"/>
    <property type="evidence" value="ECO:0000318"/>
    <property type="project" value="GO_Central"/>
</dbReference>
<keyword evidence="1" id="KW-0479">Metal-binding</keyword>
<dbReference type="SMART" id="SM00355">
    <property type="entry name" value="ZnF_C2H2"/>
    <property type="match status" value="6"/>
</dbReference>
<organism evidence="8 9">
    <name type="scientific">Monodelphis domestica</name>
    <name type="common">Gray short-tailed opossum</name>
    <dbReference type="NCBI Taxonomy" id="13616"/>
    <lineage>
        <taxon>Eukaryota</taxon>
        <taxon>Metazoa</taxon>
        <taxon>Chordata</taxon>
        <taxon>Craniata</taxon>
        <taxon>Vertebrata</taxon>
        <taxon>Euteleostomi</taxon>
        <taxon>Mammalia</taxon>
        <taxon>Metatheria</taxon>
        <taxon>Didelphimorphia</taxon>
        <taxon>Didelphidae</taxon>
        <taxon>Monodelphis</taxon>
    </lineage>
</organism>
<dbReference type="FunFam" id="3.30.160.60:FF:002577">
    <property type="match status" value="1"/>
</dbReference>
<dbReference type="PANTHER" id="PTHR23234">
    <property type="entry name" value="ZNF44 PROTEIN"/>
    <property type="match status" value="1"/>
</dbReference>
<evidence type="ECO:0000313" key="9">
    <source>
        <dbReference type="Proteomes" id="UP000002280"/>
    </source>
</evidence>
<dbReference type="Pfam" id="PF01352">
    <property type="entry name" value="KRAB"/>
    <property type="match status" value="1"/>
</dbReference>
<dbReference type="Gene3D" id="3.30.160.60">
    <property type="entry name" value="Classic Zinc Finger"/>
    <property type="match status" value="7"/>
</dbReference>
<dbReference type="Bgee" id="ENSMODG00000028645">
    <property type="expression patterns" value="Expressed in lung and 20 other cell types or tissues"/>
</dbReference>
<keyword evidence="2" id="KW-0677">Repeat</keyword>
<dbReference type="PROSITE" id="PS50805">
    <property type="entry name" value="KRAB"/>
    <property type="match status" value="1"/>
</dbReference>
<dbReference type="FunFam" id="3.30.160.60:FF:002235">
    <property type="entry name" value="Zinc finger protein 549"/>
    <property type="match status" value="1"/>
</dbReference>
<dbReference type="PANTHER" id="PTHR23234:SF10">
    <property type="entry name" value="RIKEN CDNA 6720489N17 GENE-RELATED"/>
    <property type="match status" value="1"/>
</dbReference>
<reference evidence="8" key="2">
    <citation type="submission" date="2025-08" db="UniProtKB">
        <authorList>
            <consortium name="Ensembl"/>
        </authorList>
    </citation>
    <scope>IDENTIFICATION</scope>
</reference>
<dbReference type="InterPro" id="IPR001909">
    <property type="entry name" value="KRAB"/>
</dbReference>
<feature type="domain" description="C2H2-type" evidence="6">
    <location>
        <begin position="276"/>
        <end position="303"/>
    </location>
</feature>
<accession>K7E3Y7</accession>
<dbReference type="eggNOG" id="KOG1721">
    <property type="taxonomic scope" value="Eukaryota"/>
</dbReference>
<dbReference type="FunFam" id="3.30.160.60:FF:002573">
    <property type="entry name" value="Uncharacterized protein"/>
    <property type="match status" value="1"/>
</dbReference>
<evidence type="ECO:0000256" key="2">
    <source>
        <dbReference type="ARBA" id="ARBA00022737"/>
    </source>
</evidence>
<sequence>MAPRTLRPPSQGSITYKDVTVDFTQEEWCLLNHFQKALYLEVMLENVKNLRSVGLPVPRENFISCFKQGRASGLLEQKDPRSSCPAVDFEVKEMSTKPSLFVEEYDSQGCMNEVSHDFILREMCDSTIKVTQNPKSDCEFDETSEKCNQYSVLNEYMKLTSGNDYCQDSEYRKCFLEEVVVQSPEKPEIPVHQGNEGGMALGCSSDLIKHPKTKGVEMVSVSDRGGRPFSQNSQLAAHQRIHTREKSYQCKQCGKAFTSRASLAAHQSIHTGEKPYECKQCGKAFTWRASLVAHQNIHTGEKPYVCKQCGKAFTQRGNLATHQRIHTGEKPYECKHCGKTFTWSASLAKHQSIHTGEKPYECKECGKAFTQRGHLAIHQRIHTGEKPYKCKQCGKAFIQKDHLARHQSIHTGEKLYCIGYVVGCLLIR</sequence>
<evidence type="ECO:0000259" key="6">
    <source>
        <dbReference type="PROSITE" id="PS50157"/>
    </source>
</evidence>
<keyword evidence="4" id="KW-0862">Zinc</keyword>
<dbReference type="InterPro" id="IPR036051">
    <property type="entry name" value="KRAB_dom_sf"/>
</dbReference>
<keyword evidence="9" id="KW-1185">Reference proteome</keyword>
<dbReference type="GO" id="GO:0008270">
    <property type="term" value="F:zinc ion binding"/>
    <property type="evidence" value="ECO:0007669"/>
    <property type="project" value="UniProtKB-KW"/>
</dbReference>
<dbReference type="AlphaFoldDB" id="K7E3Y7"/>
<proteinExistence type="predicted"/>
<feature type="domain" description="C2H2-type" evidence="6">
    <location>
        <begin position="332"/>
        <end position="359"/>
    </location>
</feature>
<dbReference type="InterPro" id="IPR013087">
    <property type="entry name" value="Znf_C2H2_type"/>
</dbReference>
<evidence type="ECO:0000256" key="1">
    <source>
        <dbReference type="ARBA" id="ARBA00022723"/>
    </source>
</evidence>
<keyword evidence="3 5" id="KW-0863">Zinc-finger</keyword>
<evidence type="ECO:0000256" key="3">
    <source>
        <dbReference type="ARBA" id="ARBA00022771"/>
    </source>
</evidence>
<feature type="domain" description="C2H2-type" evidence="6">
    <location>
        <begin position="360"/>
        <end position="387"/>
    </location>
</feature>
<evidence type="ECO:0000256" key="4">
    <source>
        <dbReference type="ARBA" id="ARBA00022833"/>
    </source>
</evidence>
<evidence type="ECO:0000256" key="5">
    <source>
        <dbReference type="PROSITE-ProRule" id="PRU00042"/>
    </source>
</evidence>
<gene>
    <name evidence="8" type="primary">LOC100619470</name>
</gene>
<dbReference type="SUPFAM" id="SSF57667">
    <property type="entry name" value="beta-beta-alpha zinc fingers"/>
    <property type="match status" value="3"/>
</dbReference>
<dbReference type="PROSITE" id="PS00028">
    <property type="entry name" value="ZINC_FINGER_C2H2_1"/>
    <property type="match status" value="6"/>
</dbReference>
<dbReference type="SMART" id="SM00349">
    <property type="entry name" value="KRAB"/>
    <property type="match status" value="1"/>
</dbReference>
<dbReference type="SUPFAM" id="SSF109640">
    <property type="entry name" value="KRAB domain (Kruppel-associated box)"/>
    <property type="match status" value="1"/>
</dbReference>
<dbReference type="GeneTree" id="ENSGT00950000183169"/>
<reference evidence="8" key="3">
    <citation type="submission" date="2025-09" db="UniProtKB">
        <authorList>
            <consortium name="Ensembl"/>
        </authorList>
    </citation>
    <scope>IDENTIFICATION</scope>
</reference>
<feature type="domain" description="C2H2-type" evidence="6">
    <location>
        <begin position="388"/>
        <end position="415"/>
    </location>
</feature>
<dbReference type="Proteomes" id="UP000002280">
    <property type="component" value="Chromosome 3"/>
</dbReference>
<evidence type="ECO:0000259" key="7">
    <source>
        <dbReference type="PROSITE" id="PS50805"/>
    </source>
</evidence>